<dbReference type="AlphaFoldDB" id="A0A7J8LHG4"/>
<sequence length="139" mass="15379">QLGISTHRDTPVTSNQPISYGAFHHARYYFDANTSMWIKSDHPMDNEDDDIDATFEDVSTPEPAPPPASSLHATQPSFEVNSAILDAIHSLSNDVQGLQEEVRSHREDINSKLSTLESQMTSILAHFPSTPILSPPHDD</sequence>
<feature type="region of interest" description="Disordered" evidence="1">
    <location>
        <begin position="41"/>
        <end position="76"/>
    </location>
</feature>
<feature type="compositionally biased region" description="Acidic residues" evidence="1">
    <location>
        <begin position="46"/>
        <end position="55"/>
    </location>
</feature>
<feature type="non-terminal residue" evidence="2">
    <location>
        <position position="1"/>
    </location>
</feature>
<dbReference type="EMBL" id="JABEZX010000003">
    <property type="protein sequence ID" value="MBA0551884.1"/>
    <property type="molecule type" value="Genomic_DNA"/>
</dbReference>
<accession>A0A7J8LHG4</accession>
<comment type="caution">
    <text evidence="2">The sequence shown here is derived from an EMBL/GenBank/DDBJ whole genome shotgun (WGS) entry which is preliminary data.</text>
</comment>
<name>A0A7J8LHG4_9ROSI</name>
<dbReference type="Proteomes" id="UP000593572">
    <property type="component" value="Unassembled WGS sequence"/>
</dbReference>
<evidence type="ECO:0000313" key="2">
    <source>
        <dbReference type="EMBL" id="MBA0551884.1"/>
    </source>
</evidence>
<protein>
    <submittedName>
        <fullName evidence="2">Uncharacterized protein</fullName>
    </submittedName>
</protein>
<organism evidence="2 3">
    <name type="scientific">Gossypium lobatum</name>
    <dbReference type="NCBI Taxonomy" id="34289"/>
    <lineage>
        <taxon>Eukaryota</taxon>
        <taxon>Viridiplantae</taxon>
        <taxon>Streptophyta</taxon>
        <taxon>Embryophyta</taxon>
        <taxon>Tracheophyta</taxon>
        <taxon>Spermatophyta</taxon>
        <taxon>Magnoliopsida</taxon>
        <taxon>eudicotyledons</taxon>
        <taxon>Gunneridae</taxon>
        <taxon>Pentapetalae</taxon>
        <taxon>rosids</taxon>
        <taxon>malvids</taxon>
        <taxon>Malvales</taxon>
        <taxon>Malvaceae</taxon>
        <taxon>Malvoideae</taxon>
        <taxon>Gossypium</taxon>
    </lineage>
</organism>
<gene>
    <name evidence="2" type="ORF">Golob_022742</name>
</gene>
<evidence type="ECO:0000256" key="1">
    <source>
        <dbReference type="SAM" id="MobiDB-lite"/>
    </source>
</evidence>
<evidence type="ECO:0000313" key="3">
    <source>
        <dbReference type="Proteomes" id="UP000593572"/>
    </source>
</evidence>
<proteinExistence type="predicted"/>
<keyword evidence="3" id="KW-1185">Reference proteome</keyword>
<reference evidence="2 3" key="1">
    <citation type="journal article" date="2019" name="Genome Biol. Evol.">
        <title>Insights into the evolution of the New World diploid cottons (Gossypium, subgenus Houzingenia) based on genome sequencing.</title>
        <authorList>
            <person name="Grover C.E."/>
            <person name="Arick M.A. 2nd"/>
            <person name="Thrash A."/>
            <person name="Conover J.L."/>
            <person name="Sanders W.S."/>
            <person name="Peterson D.G."/>
            <person name="Frelichowski J.E."/>
            <person name="Scheffler J.A."/>
            <person name="Scheffler B.E."/>
            <person name="Wendel J.F."/>
        </authorList>
    </citation>
    <scope>NUCLEOTIDE SEQUENCE [LARGE SCALE GENOMIC DNA]</scope>
    <source>
        <strain evidence="2">157</strain>
        <tissue evidence="2">Leaf</tissue>
    </source>
</reference>